<protein>
    <recommendedName>
        <fullName evidence="3">Peptidylprolyl isomerase</fullName>
    </recommendedName>
</protein>
<accession>A0A0N0BMI2</accession>
<gene>
    <name evidence="1" type="ORF">BVI061214_02267</name>
</gene>
<evidence type="ECO:0000313" key="2">
    <source>
        <dbReference type="Proteomes" id="UP000037685"/>
    </source>
</evidence>
<evidence type="ECO:0000313" key="1">
    <source>
        <dbReference type="EMBL" id="KOX91063.1"/>
    </source>
</evidence>
<dbReference type="AlphaFoldDB" id="A0A0N0BMI2"/>
<name>A0A0N0BMI2_THEAQ</name>
<dbReference type="Proteomes" id="UP000037685">
    <property type="component" value="Unassembled WGS sequence"/>
</dbReference>
<reference evidence="2" key="1">
    <citation type="submission" date="2015-07" db="EMBL/GenBank/DDBJ databases">
        <authorList>
            <person name="Zylicz-Stachula A."/>
            <person name="Jezewska-Frackowiak J."/>
            <person name="Czajkowska E."/>
            <person name="Skowron P.M."/>
        </authorList>
    </citation>
    <scope>NUCLEOTIDE SEQUENCE [LARGE SCALE GENOMIC DNA]</scope>
    <source>
        <strain evidence="2">ATCC 25104 / DSM 625 / JCM 10724 / NBRC 103206 / NCIMB 11243 / YT-1</strain>
    </source>
</reference>
<comment type="caution">
    <text evidence="1">The sequence shown here is derived from an EMBL/GenBank/DDBJ whole genome shotgun (WGS) entry which is preliminary data.</text>
</comment>
<organism evidence="1 2">
    <name type="scientific">Thermus aquaticus</name>
    <dbReference type="NCBI Taxonomy" id="271"/>
    <lineage>
        <taxon>Bacteria</taxon>
        <taxon>Thermotogati</taxon>
        <taxon>Deinococcota</taxon>
        <taxon>Deinococci</taxon>
        <taxon>Thermales</taxon>
        <taxon>Thermaceae</taxon>
        <taxon>Thermus</taxon>
    </lineage>
</organism>
<evidence type="ECO:0008006" key="3">
    <source>
        <dbReference type="Google" id="ProtNLM"/>
    </source>
</evidence>
<dbReference type="EMBL" id="LHCI01000106">
    <property type="protein sequence ID" value="KOX91063.1"/>
    <property type="molecule type" value="Genomic_DNA"/>
</dbReference>
<sequence>MSAPVQTEYGFHLILLEKALPPGRYPLEEALPDLEEALKAKAWEKLAKALIRGVPIRLFPERL</sequence>
<dbReference type="PATRIC" id="fig|271.14.peg.2342"/>
<proteinExistence type="predicted"/>